<dbReference type="Proteomes" id="UP000584642">
    <property type="component" value="Unassembled WGS sequence"/>
</dbReference>
<dbReference type="PANTHER" id="PTHR34203:SF13">
    <property type="entry name" value="EXPRESSED PROTEIN"/>
    <property type="match status" value="1"/>
</dbReference>
<keyword evidence="2" id="KW-0808">Transferase</keyword>
<dbReference type="SUPFAM" id="SSF53335">
    <property type="entry name" value="S-adenosyl-L-methionine-dependent methyltransferases"/>
    <property type="match status" value="1"/>
</dbReference>
<dbReference type="CDD" id="cd02440">
    <property type="entry name" value="AdoMet_MTases"/>
    <property type="match status" value="1"/>
</dbReference>
<comment type="caution">
    <text evidence="2">The sequence shown here is derived from an EMBL/GenBank/DDBJ whole genome shotgun (WGS) entry which is preliminary data.</text>
</comment>
<evidence type="ECO:0000313" key="3">
    <source>
        <dbReference type="Proteomes" id="UP000584642"/>
    </source>
</evidence>
<sequence length="259" mass="28790">MLRNFKFPHDGKIYSFSLHEPVHGTLQQGLLYEPATSMTVMEILRPGDTVFDVGANVGYFSVLSNAIAPGACRVFAFEPNPVAFDILTANVAANTPHNITCFNVGVSDRSGTSILMPRPDHSKSRLLHSDGKLAPSEGVEHSSVPVVSLDEVADQHGIDSIRLLKIDVEGFEPYVMLGAKSLLTSGRVEYVICEMNNEDLKLHGSDQAQVRRAFEALGYEIELINPLSEDWCQGRTRRPYRFPETIESNIVFNILCRRR</sequence>
<keyword evidence="3" id="KW-1185">Reference proteome</keyword>
<feature type="domain" description="Methyltransferase FkbM" evidence="1">
    <location>
        <begin position="52"/>
        <end position="220"/>
    </location>
</feature>
<organism evidence="2 3">
    <name type="scientific">Azospirillum oleiclasticum</name>
    <dbReference type="NCBI Taxonomy" id="2735135"/>
    <lineage>
        <taxon>Bacteria</taxon>
        <taxon>Pseudomonadati</taxon>
        <taxon>Pseudomonadota</taxon>
        <taxon>Alphaproteobacteria</taxon>
        <taxon>Rhodospirillales</taxon>
        <taxon>Azospirillaceae</taxon>
        <taxon>Azospirillum</taxon>
    </lineage>
</organism>
<dbReference type="InterPro" id="IPR029063">
    <property type="entry name" value="SAM-dependent_MTases_sf"/>
</dbReference>
<evidence type="ECO:0000259" key="1">
    <source>
        <dbReference type="Pfam" id="PF05050"/>
    </source>
</evidence>
<dbReference type="Pfam" id="PF05050">
    <property type="entry name" value="Methyltransf_21"/>
    <property type="match status" value="1"/>
</dbReference>
<dbReference type="GO" id="GO:0008168">
    <property type="term" value="F:methyltransferase activity"/>
    <property type="evidence" value="ECO:0007669"/>
    <property type="project" value="UniProtKB-KW"/>
</dbReference>
<keyword evidence="2" id="KW-0489">Methyltransferase</keyword>
<dbReference type="Gene3D" id="3.40.50.150">
    <property type="entry name" value="Vaccinia Virus protein VP39"/>
    <property type="match status" value="1"/>
</dbReference>
<dbReference type="InterPro" id="IPR006342">
    <property type="entry name" value="FkbM_mtfrase"/>
</dbReference>
<dbReference type="GO" id="GO:0032259">
    <property type="term" value="P:methylation"/>
    <property type="evidence" value="ECO:0007669"/>
    <property type="project" value="UniProtKB-KW"/>
</dbReference>
<dbReference type="PANTHER" id="PTHR34203">
    <property type="entry name" value="METHYLTRANSFERASE, FKBM FAMILY PROTEIN"/>
    <property type="match status" value="1"/>
</dbReference>
<protein>
    <submittedName>
        <fullName evidence="2">FkbM family methyltransferase</fullName>
    </submittedName>
</protein>
<dbReference type="EMBL" id="JABFDB010000031">
    <property type="protein sequence ID" value="NYZ23705.1"/>
    <property type="molecule type" value="Genomic_DNA"/>
</dbReference>
<dbReference type="RefSeq" id="WP_180285484.1">
    <property type="nucleotide sequence ID" value="NZ_JABFDB010000031.1"/>
</dbReference>
<name>A0ABX2TLX3_9PROT</name>
<dbReference type="NCBIfam" id="TIGR01444">
    <property type="entry name" value="fkbM_fam"/>
    <property type="match status" value="1"/>
</dbReference>
<evidence type="ECO:0000313" key="2">
    <source>
        <dbReference type="EMBL" id="NYZ23705.1"/>
    </source>
</evidence>
<reference evidence="2 3" key="1">
    <citation type="submission" date="2020-05" db="EMBL/GenBank/DDBJ databases">
        <title>Azospirillum oleiclasticum sp. nov, a nitrogen-fixing and heavy crude oil-emulsifying bacterium isolated from the crude oil of Yumen Oilfield.</title>
        <authorList>
            <person name="Wu D."/>
            <person name="Cai M."/>
            <person name="Zhang X."/>
        </authorList>
    </citation>
    <scope>NUCLEOTIDE SEQUENCE [LARGE SCALE GENOMIC DNA]</scope>
    <source>
        <strain evidence="2 3">ROY-1-1-2</strain>
    </source>
</reference>
<proteinExistence type="predicted"/>
<gene>
    <name evidence="2" type="ORF">HND93_28735</name>
</gene>
<dbReference type="InterPro" id="IPR052514">
    <property type="entry name" value="SAM-dependent_MTase"/>
</dbReference>
<accession>A0ABX2TLX3</accession>